<dbReference type="RefSeq" id="WP_192909660.1">
    <property type="nucleotide sequence ID" value="NZ_BJFL01000026.1"/>
</dbReference>
<dbReference type="Gene3D" id="1.10.10.1320">
    <property type="entry name" value="Anti-sigma factor, zinc-finger domain"/>
    <property type="match status" value="1"/>
</dbReference>
<feature type="transmembrane region" description="Helical" evidence="4">
    <location>
        <begin position="126"/>
        <end position="146"/>
    </location>
</feature>
<evidence type="ECO:0000256" key="4">
    <source>
        <dbReference type="SAM" id="Phobius"/>
    </source>
</evidence>
<sequence length="257" mass="27600">MTCQHTISLGAYVLGALDPGDRVELEQHLSACPTCRDELVRFAPIPGLLSHLTEEDLVEAEVGVTRRYQAPAPAQWSPPPDGPPPLPGPREGGSIGPPGRPDTGGPPKLRSRRLAKKLRRRTRQRFVLGAVGVLVAGIIAAGGVLGEKLLDKPTQPAAAAVTWTATDPATGVKANAQLAAQRWGTEVQLHMDNLPANQRCQLVVHGKDGTTESSAWWRNDYPGSETVPAASSMQMDRIQYMDVVNSSNNVLVRLEPH</sequence>
<feature type="compositionally biased region" description="Pro residues" evidence="3">
    <location>
        <begin position="76"/>
        <end position="88"/>
    </location>
</feature>
<accession>A0A4D4JF73</accession>
<organism evidence="6 7">
    <name type="scientific">Gandjariella thermophila</name>
    <dbReference type="NCBI Taxonomy" id="1931992"/>
    <lineage>
        <taxon>Bacteria</taxon>
        <taxon>Bacillati</taxon>
        <taxon>Actinomycetota</taxon>
        <taxon>Actinomycetes</taxon>
        <taxon>Pseudonocardiales</taxon>
        <taxon>Pseudonocardiaceae</taxon>
        <taxon>Gandjariella</taxon>
    </lineage>
</organism>
<gene>
    <name evidence="6" type="ORF">GTS_41900</name>
</gene>
<reference evidence="7" key="1">
    <citation type="submission" date="2019-04" db="EMBL/GenBank/DDBJ databases">
        <title>Draft genome sequence of Pseudonocardiaceae bacterium SL3-2-4.</title>
        <authorList>
            <person name="Ningsih F."/>
            <person name="Yokota A."/>
            <person name="Sakai Y."/>
            <person name="Nanatani K."/>
            <person name="Yabe S."/>
            <person name="Oetari A."/>
            <person name="Sjamsuridzal W."/>
        </authorList>
    </citation>
    <scope>NUCLEOTIDE SEQUENCE [LARGE SCALE GENOMIC DNA]</scope>
    <source>
        <strain evidence="7">SL3-2-4</strain>
    </source>
</reference>
<dbReference type="Proteomes" id="UP000298860">
    <property type="component" value="Unassembled WGS sequence"/>
</dbReference>
<proteinExistence type="predicted"/>
<evidence type="ECO:0000313" key="6">
    <source>
        <dbReference type="EMBL" id="GDY32557.1"/>
    </source>
</evidence>
<name>A0A4D4JF73_9PSEU</name>
<dbReference type="EMBL" id="BJFL01000026">
    <property type="protein sequence ID" value="GDY32557.1"/>
    <property type="molecule type" value="Genomic_DNA"/>
</dbReference>
<evidence type="ECO:0000256" key="2">
    <source>
        <dbReference type="ARBA" id="ARBA00023163"/>
    </source>
</evidence>
<feature type="domain" description="Putative zinc-finger" evidence="5">
    <location>
        <begin position="9"/>
        <end position="36"/>
    </location>
</feature>
<protein>
    <submittedName>
        <fullName evidence="6">Anti-sigma-L factor RslA</fullName>
    </submittedName>
</protein>
<keyword evidence="2" id="KW-0804">Transcription</keyword>
<keyword evidence="4" id="KW-0472">Membrane</keyword>
<evidence type="ECO:0000313" key="7">
    <source>
        <dbReference type="Proteomes" id="UP000298860"/>
    </source>
</evidence>
<dbReference type="AlphaFoldDB" id="A0A4D4JF73"/>
<dbReference type="InterPro" id="IPR041916">
    <property type="entry name" value="Anti_sigma_zinc_sf"/>
</dbReference>
<comment type="caution">
    <text evidence="6">The sequence shown here is derived from an EMBL/GenBank/DDBJ whole genome shotgun (WGS) entry which is preliminary data.</text>
</comment>
<dbReference type="Pfam" id="PF13490">
    <property type="entry name" value="zf-HC2"/>
    <property type="match status" value="1"/>
</dbReference>
<evidence type="ECO:0000259" key="5">
    <source>
        <dbReference type="Pfam" id="PF13490"/>
    </source>
</evidence>
<dbReference type="InterPro" id="IPR027383">
    <property type="entry name" value="Znf_put"/>
</dbReference>
<keyword evidence="4" id="KW-1133">Transmembrane helix</keyword>
<evidence type="ECO:0000256" key="3">
    <source>
        <dbReference type="SAM" id="MobiDB-lite"/>
    </source>
</evidence>
<keyword evidence="4" id="KW-0812">Transmembrane</keyword>
<evidence type="ECO:0000256" key="1">
    <source>
        <dbReference type="ARBA" id="ARBA00023015"/>
    </source>
</evidence>
<feature type="region of interest" description="Disordered" evidence="3">
    <location>
        <begin position="70"/>
        <end position="112"/>
    </location>
</feature>
<keyword evidence="7" id="KW-1185">Reference proteome</keyword>
<keyword evidence="1" id="KW-0805">Transcription regulation</keyword>